<dbReference type="InterPro" id="IPR013766">
    <property type="entry name" value="Thioredoxin_domain"/>
</dbReference>
<dbReference type="PANTHER" id="PTHR45663">
    <property type="entry name" value="GEO12009P1"/>
    <property type="match status" value="1"/>
</dbReference>
<keyword evidence="3" id="KW-0472">Membrane</keyword>
<dbReference type="AlphaFoldDB" id="A0A3D1JG82"/>
<dbReference type="STRING" id="229919.GCA_001050195_01790"/>
<dbReference type="SUPFAM" id="SSF52833">
    <property type="entry name" value="Thioredoxin-like"/>
    <property type="match status" value="1"/>
</dbReference>
<keyword evidence="3" id="KW-1133">Transmembrane helix</keyword>
<comment type="similarity">
    <text evidence="1">Belongs to the thioredoxin family.</text>
</comment>
<dbReference type="CDD" id="cd02947">
    <property type="entry name" value="TRX_family"/>
    <property type="match status" value="1"/>
</dbReference>
<comment type="caution">
    <text evidence="5">The sequence shown here is derived from an EMBL/GenBank/DDBJ whole genome shotgun (WGS) entry which is preliminary data.</text>
</comment>
<dbReference type="PROSITE" id="PS51352">
    <property type="entry name" value="THIOREDOXIN_2"/>
    <property type="match status" value="1"/>
</dbReference>
<feature type="transmembrane region" description="Helical" evidence="3">
    <location>
        <begin position="6"/>
        <end position="23"/>
    </location>
</feature>
<protein>
    <submittedName>
        <fullName evidence="5">Thioredoxin</fullName>
    </submittedName>
</protein>
<dbReference type="Proteomes" id="UP000264141">
    <property type="component" value="Unassembled WGS sequence"/>
</dbReference>
<keyword evidence="2" id="KW-0676">Redox-active center</keyword>
<dbReference type="InterPro" id="IPR036249">
    <property type="entry name" value="Thioredoxin-like_sf"/>
</dbReference>
<evidence type="ECO:0000313" key="5">
    <source>
        <dbReference type="EMBL" id="HCE17532.1"/>
    </source>
</evidence>
<dbReference type="PANTHER" id="PTHR45663:SF11">
    <property type="entry name" value="GEO12009P1"/>
    <property type="match status" value="1"/>
</dbReference>
<gene>
    <name evidence="5" type="ORF">DEQ80_06705</name>
</gene>
<evidence type="ECO:0000313" key="6">
    <source>
        <dbReference type="Proteomes" id="UP000264141"/>
    </source>
</evidence>
<dbReference type="EMBL" id="DPBP01000028">
    <property type="protein sequence ID" value="HCE17532.1"/>
    <property type="molecule type" value="Genomic_DNA"/>
</dbReference>
<evidence type="ECO:0000256" key="3">
    <source>
        <dbReference type="SAM" id="Phobius"/>
    </source>
</evidence>
<accession>A0A3D1JG82</accession>
<dbReference type="Pfam" id="PF00085">
    <property type="entry name" value="Thioredoxin"/>
    <property type="match status" value="1"/>
</dbReference>
<dbReference type="RefSeq" id="WP_062192444.1">
    <property type="nucleotide sequence ID" value="NZ_DF967965.1"/>
</dbReference>
<evidence type="ECO:0000256" key="2">
    <source>
        <dbReference type="ARBA" id="ARBA00023284"/>
    </source>
</evidence>
<sequence>MNEPLLTRLLWSLVIIAGAYLLLRLIRWWMLNRVQNTTHHSPAIEPGRPTVIYFTTPDCAPCKTVQRPALQKALSQLGEACQLIEVNAYEKPDLARQWGVLSIPTTFILDSTGKPRHVNYGVTPAEKLVRQLKALL</sequence>
<reference evidence="5 6" key="1">
    <citation type="journal article" date="2018" name="Nat. Biotechnol.">
        <title>A standardized bacterial taxonomy based on genome phylogeny substantially revises the tree of life.</title>
        <authorList>
            <person name="Parks D.H."/>
            <person name="Chuvochina M."/>
            <person name="Waite D.W."/>
            <person name="Rinke C."/>
            <person name="Skarshewski A."/>
            <person name="Chaumeil P.A."/>
            <person name="Hugenholtz P."/>
        </authorList>
    </citation>
    <scope>NUCLEOTIDE SEQUENCE [LARGE SCALE GENOMIC DNA]</scope>
    <source>
        <strain evidence="5">UBA8781</strain>
    </source>
</reference>
<evidence type="ECO:0000259" key="4">
    <source>
        <dbReference type="PROSITE" id="PS51352"/>
    </source>
</evidence>
<dbReference type="OrthoDB" id="164580at2"/>
<dbReference type="GO" id="GO:0045454">
    <property type="term" value="P:cell redox homeostasis"/>
    <property type="evidence" value="ECO:0007669"/>
    <property type="project" value="TreeGrafter"/>
</dbReference>
<proteinExistence type="inferred from homology"/>
<dbReference type="GO" id="GO:0015035">
    <property type="term" value="F:protein-disulfide reductase activity"/>
    <property type="evidence" value="ECO:0007669"/>
    <property type="project" value="TreeGrafter"/>
</dbReference>
<evidence type="ECO:0000256" key="1">
    <source>
        <dbReference type="ARBA" id="ARBA00008987"/>
    </source>
</evidence>
<feature type="domain" description="Thioredoxin" evidence="4">
    <location>
        <begin position="20"/>
        <end position="136"/>
    </location>
</feature>
<organism evidence="5 6">
    <name type="scientific">Anaerolinea thermolimosa</name>
    <dbReference type="NCBI Taxonomy" id="229919"/>
    <lineage>
        <taxon>Bacteria</taxon>
        <taxon>Bacillati</taxon>
        <taxon>Chloroflexota</taxon>
        <taxon>Anaerolineae</taxon>
        <taxon>Anaerolineales</taxon>
        <taxon>Anaerolineaceae</taxon>
        <taxon>Anaerolinea</taxon>
    </lineage>
</organism>
<dbReference type="GO" id="GO:0005829">
    <property type="term" value="C:cytosol"/>
    <property type="evidence" value="ECO:0007669"/>
    <property type="project" value="TreeGrafter"/>
</dbReference>
<keyword evidence="3" id="KW-0812">Transmembrane</keyword>
<name>A0A3D1JG82_9CHLR</name>
<dbReference type="Gene3D" id="3.40.30.10">
    <property type="entry name" value="Glutaredoxin"/>
    <property type="match status" value="1"/>
</dbReference>